<dbReference type="Gene3D" id="2.60.40.10">
    <property type="entry name" value="Immunoglobulins"/>
    <property type="match status" value="1"/>
</dbReference>
<reference evidence="1" key="1">
    <citation type="submission" date="2021-06" db="EMBL/GenBank/DDBJ databases">
        <authorList>
            <person name="Arsene-Ploetze F."/>
        </authorList>
    </citation>
    <scope>NUCLEOTIDE SEQUENCE</scope>
    <source>
        <strain evidence="1">SBRY1</strain>
    </source>
</reference>
<organism evidence="1 2">
    <name type="scientific">Actinacidiphila bryophytorum</name>
    <dbReference type="NCBI Taxonomy" id="1436133"/>
    <lineage>
        <taxon>Bacteria</taxon>
        <taxon>Bacillati</taxon>
        <taxon>Actinomycetota</taxon>
        <taxon>Actinomycetes</taxon>
        <taxon>Kitasatosporales</taxon>
        <taxon>Streptomycetaceae</taxon>
        <taxon>Actinacidiphila</taxon>
    </lineage>
</organism>
<dbReference type="Proteomes" id="UP001153328">
    <property type="component" value="Unassembled WGS sequence"/>
</dbReference>
<comment type="caution">
    <text evidence="1">The sequence shown here is derived from an EMBL/GenBank/DDBJ whole genome shotgun (WGS) entry which is preliminary data.</text>
</comment>
<protein>
    <recommendedName>
        <fullName evidence="3">Choice-of-anchor D domain-containing protein</fullName>
    </recommendedName>
</protein>
<keyword evidence="2" id="KW-1185">Reference proteome</keyword>
<proteinExistence type="predicted"/>
<dbReference type="InterPro" id="IPR013783">
    <property type="entry name" value="Ig-like_fold"/>
</dbReference>
<accession>A0A9W4H574</accession>
<evidence type="ECO:0000313" key="1">
    <source>
        <dbReference type="EMBL" id="CAG7652389.1"/>
    </source>
</evidence>
<dbReference type="AlphaFoldDB" id="A0A9W4H574"/>
<name>A0A9W4H574_9ACTN</name>
<dbReference type="GO" id="GO:0005975">
    <property type="term" value="P:carbohydrate metabolic process"/>
    <property type="evidence" value="ECO:0007669"/>
    <property type="project" value="UniProtKB-ARBA"/>
</dbReference>
<dbReference type="RefSeq" id="WP_205048766.1">
    <property type="nucleotide sequence ID" value="NZ_CAJVAX010000019.1"/>
</dbReference>
<gene>
    <name evidence="1" type="ORF">SBRY_50867</name>
</gene>
<dbReference type="NCBIfam" id="NF012200">
    <property type="entry name" value="choice_anch_D"/>
    <property type="match status" value="1"/>
</dbReference>
<evidence type="ECO:0000313" key="2">
    <source>
        <dbReference type="Proteomes" id="UP001153328"/>
    </source>
</evidence>
<dbReference type="EMBL" id="CAJVAX010000019">
    <property type="protein sequence ID" value="CAG7652389.1"/>
    <property type="molecule type" value="Genomic_DNA"/>
</dbReference>
<evidence type="ECO:0008006" key="3">
    <source>
        <dbReference type="Google" id="ProtNLM"/>
    </source>
</evidence>
<sequence length="112" mass="11428">MIPAQGSIVLEVGYAPTAAGSSSSAITLGSTSGQLTIPVEGSAISGQGHLVPHPATLQFGEVVRGASSTRAFTITNTGNVPVTVTKAKAPAGAGAHLRRVRLEHLRHPGRRR</sequence>